<organism evidence="9 10">
    <name type="scientific">Paenibacillus cookii</name>
    <dbReference type="NCBI Taxonomy" id="157839"/>
    <lineage>
        <taxon>Bacteria</taxon>
        <taxon>Bacillati</taxon>
        <taxon>Bacillota</taxon>
        <taxon>Bacilli</taxon>
        <taxon>Bacillales</taxon>
        <taxon>Paenibacillaceae</taxon>
        <taxon>Paenibacillus</taxon>
    </lineage>
</organism>
<dbReference type="InterPro" id="IPR016286">
    <property type="entry name" value="FUC_metazoa-typ"/>
</dbReference>
<evidence type="ECO:0000256" key="6">
    <source>
        <dbReference type="ARBA" id="ARBA00023295"/>
    </source>
</evidence>
<feature type="domain" description="Glycoside hydrolase family 29 N-terminal" evidence="8">
    <location>
        <begin position="11"/>
        <end position="326"/>
    </location>
</feature>
<evidence type="ECO:0000313" key="10">
    <source>
        <dbReference type="Proteomes" id="UP000680638"/>
    </source>
</evidence>
<feature type="compositionally biased region" description="Polar residues" evidence="7">
    <location>
        <begin position="1"/>
        <end position="12"/>
    </location>
</feature>
<comment type="similarity">
    <text evidence="2">Belongs to the glycosyl hydrolase 29 family.</text>
</comment>
<dbReference type="SMART" id="SM00812">
    <property type="entry name" value="Alpha_L_fucos"/>
    <property type="match status" value="1"/>
</dbReference>
<evidence type="ECO:0000256" key="1">
    <source>
        <dbReference type="ARBA" id="ARBA00004071"/>
    </source>
</evidence>
<evidence type="ECO:0000256" key="4">
    <source>
        <dbReference type="ARBA" id="ARBA00022729"/>
    </source>
</evidence>
<evidence type="ECO:0000256" key="7">
    <source>
        <dbReference type="SAM" id="MobiDB-lite"/>
    </source>
</evidence>
<dbReference type="EC" id="3.2.1.51" evidence="3"/>
<feature type="region of interest" description="Disordered" evidence="7">
    <location>
        <begin position="1"/>
        <end position="22"/>
    </location>
</feature>
<evidence type="ECO:0000256" key="5">
    <source>
        <dbReference type="ARBA" id="ARBA00022801"/>
    </source>
</evidence>
<dbReference type="Gene3D" id="3.20.20.80">
    <property type="entry name" value="Glycosidases"/>
    <property type="match status" value="1"/>
</dbReference>
<dbReference type="PANTHER" id="PTHR10030:SF37">
    <property type="entry name" value="ALPHA-L-FUCOSIDASE-RELATED"/>
    <property type="match status" value="1"/>
</dbReference>
<feature type="compositionally biased region" description="Basic and acidic residues" evidence="7">
    <location>
        <begin position="13"/>
        <end position="22"/>
    </location>
</feature>
<evidence type="ECO:0000256" key="3">
    <source>
        <dbReference type="ARBA" id="ARBA00012662"/>
    </source>
</evidence>
<dbReference type="Proteomes" id="UP000680638">
    <property type="component" value="Unassembled WGS sequence"/>
</dbReference>
<reference evidence="9 10" key="1">
    <citation type="submission" date="2021-03" db="EMBL/GenBank/DDBJ databases">
        <title>Antimicrobial resistance genes in bacteria isolated from Japanese honey, and their potential for conferring macrolide and lincosamide resistance in the American foulbrood pathogen Paenibacillus larvae.</title>
        <authorList>
            <person name="Okamoto M."/>
            <person name="Kumagai M."/>
            <person name="Kanamori H."/>
            <person name="Takamatsu D."/>
        </authorList>
    </citation>
    <scope>NUCLEOTIDE SEQUENCE [LARGE SCALE GENOMIC DNA]</scope>
    <source>
        <strain evidence="9 10">J21TS3</strain>
    </source>
</reference>
<dbReference type="SUPFAM" id="SSF51445">
    <property type="entry name" value="(Trans)glycosidases"/>
    <property type="match status" value="1"/>
</dbReference>
<protein>
    <recommendedName>
        <fullName evidence="3">alpha-L-fucosidase</fullName>
        <ecNumber evidence="3">3.2.1.51</ecNumber>
    </recommendedName>
</protein>
<evidence type="ECO:0000256" key="2">
    <source>
        <dbReference type="ARBA" id="ARBA00007951"/>
    </source>
</evidence>
<dbReference type="PRINTS" id="PR00741">
    <property type="entry name" value="GLHYDRLASE29"/>
</dbReference>
<keyword evidence="5" id="KW-0378">Hydrolase</keyword>
<dbReference type="RefSeq" id="WP_212947634.1">
    <property type="nucleotide sequence ID" value="NZ_BORW01000002.1"/>
</dbReference>
<name>A0ABQ4LRU2_9BACL</name>
<comment type="caution">
    <text evidence="9">The sequence shown here is derived from an EMBL/GenBank/DDBJ whole genome shotgun (WGS) entry which is preliminary data.</text>
</comment>
<gene>
    <name evidence="9" type="ORF">J21TS3_06990</name>
</gene>
<evidence type="ECO:0000313" key="9">
    <source>
        <dbReference type="EMBL" id="GIO65878.1"/>
    </source>
</evidence>
<sequence>MGISKAGSTGQEEQNRTAERDPRTAWWTAARFGMFIHWGLYALPAQGEWIMYAQKTPVREYEKLAQRFNPTEFDAKAWVALAKEAGMRYIVITAKHHDGFAMYGSKADPFNIVDATPFGRDPLKELAEACAEAGIVLCFYYSHVIDWHHPHALHKEHNNTWDYKLEEKRFAEYFEGKAKPQLKELLTEYGRVGLLWFDTAGGLSEEDSKDIVRHVRSLQPDCLINSRVSHFMGMGDFVSKGDNEIGMSGEDTRPWETPMTLNQSWGYTTKDQVWKTADSLIKKLVNVIGKGGNLLLNVGPTPQGTIPELSAERLREVGEWTGRNAEAVYGTDGSPFPVELEWGALTTLPGRVYLHVHNDKWPANGLRLGGIRNRVLRAYCLADQSRTELEFEQAYDEELELHTLEIRLPDEPADQYVSVVALELEGENDFDRTLTQMPGGVFQLEVPHAKISLVREADEEAGIPVIRGAEWTFKLVKPGTYELLLVSFKRHDQAWNGLYPEPILLESAGQVIAVDPREDLADSDSPSCQHPYTAVLSRMGQFTWDQAGVHTLTLLSSRLKDPAPKFTEIWHADAVKLRALRLVRVDG</sequence>
<dbReference type="InterPro" id="IPR000933">
    <property type="entry name" value="Glyco_hydro_29"/>
</dbReference>
<dbReference type="PANTHER" id="PTHR10030">
    <property type="entry name" value="ALPHA-L-FUCOSIDASE"/>
    <property type="match status" value="1"/>
</dbReference>
<dbReference type="InterPro" id="IPR017853">
    <property type="entry name" value="GH"/>
</dbReference>
<accession>A0ABQ4LRU2</accession>
<keyword evidence="4" id="KW-0732">Signal</keyword>
<keyword evidence="10" id="KW-1185">Reference proteome</keyword>
<dbReference type="InterPro" id="IPR057739">
    <property type="entry name" value="Glyco_hydro_29_N"/>
</dbReference>
<evidence type="ECO:0000259" key="8">
    <source>
        <dbReference type="Pfam" id="PF01120"/>
    </source>
</evidence>
<dbReference type="EMBL" id="BORW01000002">
    <property type="protein sequence ID" value="GIO65878.1"/>
    <property type="molecule type" value="Genomic_DNA"/>
</dbReference>
<keyword evidence="6" id="KW-0326">Glycosidase</keyword>
<proteinExistence type="inferred from homology"/>
<dbReference type="Pfam" id="PF01120">
    <property type="entry name" value="Alpha_L_fucos"/>
    <property type="match status" value="1"/>
</dbReference>
<comment type="function">
    <text evidence="1">Alpha-L-fucosidase is responsible for hydrolyzing the alpha-1,6-linked fucose joined to the reducing-end N-acetylglucosamine of the carbohydrate moieties of glycoproteins.</text>
</comment>